<evidence type="ECO:0000256" key="2">
    <source>
        <dbReference type="ARBA" id="ARBA00005381"/>
    </source>
</evidence>
<dbReference type="GO" id="GO:0006171">
    <property type="term" value="P:cAMP biosynthetic process"/>
    <property type="evidence" value="ECO:0007669"/>
    <property type="project" value="TreeGrafter"/>
</dbReference>
<dbReference type="SMART" id="SM00304">
    <property type="entry name" value="HAMP"/>
    <property type="match status" value="1"/>
</dbReference>
<dbReference type="PANTHER" id="PTHR43081:SF17">
    <property type="entry name" value="BLL5647 PROTEIN"/>
    <property type="match status" value="1"/>
</dbReference>
<dbReference type="InterPro" id="IPR001054">
    <property type="entry name" value="A/G_cyclase"/>
</dbReference>
<dbReference type="Gene3D" id="6.10.340.10">
    <property type="match status" value="1"/>
</dbReference>
<dbReference type="GO" id="GO:0004016">
    <property type="term" value="F:adenylate cyclase activity"/>
    <property type="evidence" value="ECO:0007669"/>
    <property type="project" value="UniProtKB-ARBA"/>
</dbReference>
<keyword evidence="12" id="KW-1185">Reference proteome</keyword>
<feature type="transmembrane region" description="Helical" evidence="8">
    <location>
        <begin position="201"/>
        <end position="226"/>
    </location>
</feature>
<dbReference type="PROSITE" id="PS50885">
    <property type="entry name" value="HAMP"/>
    <property type="match status" value="1"/>
</dbReference>
<dbReference type="Pfam" id="PF00672">
    <property type="entry name" value="HAMP"/>
    <property type="match status" value="1"/>
</dbReference>
<evidence type="ECO:0000259" key="9">
    <source>
        <dbReference type="PROSITE" id="PS50125"/>
    </source>
</evidence>
<feature type="region of interest" description="Disordered" evidence="7">
    <location>
        <begin position="83"/>
        <end position="102"/>
    </location>
</feature>
<dbReference type="CDD" id="cd06225">
    <property type="entry name" value="HAMP"/>
    <property type="match status" value="1"/>
</dbReference>
<dbReference type="STRING" id="585531.HMPREF0063_12155"/>
<keyword evidence="6 8" id="KW-0472">Membrane</keyword>
<dbReference type="HOGENOM" id="CLU_025433_2_1_11"/>
<comment type="subcellular location">
    <subcellularLocation>
        <location evidence="1">Cell membrane</location>
        <topology evidence="1">Multi-pass membrane protein</topology>
    </subcellularLocation>
</comment>
<dbReference type="Gene3D" id="3.30.70.1230">
    <property type="entry name" value="Nucleotide cyclase"/>
    <property type="match status" value="1"/>
</dbReference>
<evidence type="ECO:0000256" key="6">
    <source>
        <dbReference type="ARBA" id="ARBA00023136"/>
    </source>
</evidence>
<organism evidence="11 12">
    <name type="scientific">Aeromicrobium marinum DSM 15272</name>
    <dbReference type="NCBI Taxonomy" id="585531"/>
    <lineage>
        <taxon>Bacteria</taxon>
        <taxon>Bacillati</taxon>
        <taxon>Actinomycetota</taxon>
        <taxon>Actinomycetes</taxon>
        <taxon>Propionibacteriales</taxon>
        <taxon>Nocardioidaceae</taxon>
        <taxon>Aeromicrobium</taxon>
    </lineage>
</organism>
<feature type="region of interest" description="Disordered" evidence="7">
    <location>
        <begin position="37"/>
        <end position="61"/>
    </location>
</feature>
<keyword evidence="4 8" id="KW-0812">Transmembrane</keyword>
<dbReference type="Pfam" id="PF00211">
    <property type="entry name" value="Guanylate_cyc"/>
    <property type="match status" value="1"/>
</dbReference>
<dbReference type="EMBL" id="ACLF03000006">
    <property type="protein sequence ID" value="EFQ82946.1"/>
    <property type="molecule type" value="Genomic_DNA"/>
</dbReference>
<evidence type="ECO:0000256" key="1">
    <source>
        <dbReference type="ARBA" id="ARBA00004651"/>
    </source>
</evidence>
<feature type="domain" description="HAMP" evidence="10">
    <location>
        <begin position="388"/>
        <end position="440"/>
    </location>
</feature>
<dbReference type="eggNOG" id="COG2114">
    <property type="taxonomic scope" value="Bacteria"/>
</dbReference>
<comment type="similarity">
    <text evidence="2">Belongs to the adenylyl cyclase class-3 family.</text>
</comment>
<dbReference type="SMART" id="SM00044">
    <property type="entry name" value="CYCc"/>
    <property type="match status" value="1"/>
</dbReference>
<reference evidence="11" key="1">
    <citation type="submission" date="2010-08" db="EMBL/GenBank/DDBJ databases">
        <authorList>
            <person name="Muzny D."/>
            <person name="Qin X."/>
            <person name="Buhay C."/>
            <person name="Dugan-Rocha S."/>
            <person name="Ding Y."/>
            <person name="Chen G."/>
            <person name="Hawes A."/>
            <person name="Holder M."/>
            <person name="Jhangiani S."/>
            <person name="Johnson A."/>
            <person name="Khan Z."/>
            <person name="Li Z."/>
            <person name="Liu W."/>
            <person name="Liu X."/>
            <person name="Perez L."/>
            <person name="Shen H."/>
            <person name="Wang Q."/>
            <person name="Watt J."/>
            <person name="Xi L."/>
            <person name="Xin Y."/>
            <person name="Zhou J."/>
            <person name="Deng J."/>
            <person name="Jiang H."/>
            <person name="Liu Y."/>
            <person name="Qu J."/>
            <person name="Song X.-Z."/>
            <person name="Zhang L."/>
            <person name="Villasana D."/>
            <person name="Johnson A."/>
            <person name="Liu J."/>
            <person name="Liyanage D."/>
            <person name="Lorensuhewa L."/>
            <person name="Robinson T."/>
            <person name="Song A."/>
            <person name="Song B.-B."/>
            <person name="Dinh H."/>
            <person name="Thornton R."/>
            <person name="Coyle M."/>
            <person name="Francisco L."/>
            <person name="Jackson L."/>
            <person name="Javaid M."/>
            <person name="Korchina V."/>
            <person name="Kovar C."/>
            <person name="Mata R."/>
            <person name="Mathew T."/>
            <person name="Ngo R."/>
            <person name="Nguyen L."/>
            <person name="Nguyen N."/>
            <person name="Okwuonu G."/>
            <person name="Ongeri F."/>
            <person name="Pham C."/>
            <person name="Simmons D."/>
            <person name="Wilczek-Boney K."/>
            <person name="Hale W."/>
            <person name="Jakkamsetti A."/>
            <person name="Pham P."/>
            <person name="Ruth R."/>
            <person name="San Lucas F."/>
            <person name="Warren J."/>
            <person name="Zhang J."/>
            <person name="Zhao Z."/>
            <person name="Zhou C."/>
            <person name="Zhu D."/>
            <person name="Lee S."/>
            <person name="Bess C."/>
            <person name="Blankenburg K."/>
            <person name="Forbes L."/>
            <person name="Fu Q."/>
            <person name="Gubbala S."/>
            <person name="Hirani K."/>
            <person name="Jayaseelan J.C."/>
            <person name="Lara F."/>
            <person name="Munidasa M."/>
            <person name="Palculict T."/>
            <person name="Patil S."/>
            <person name="Pu L.-L."/>
            <person name="Saada N."/>
            <person name="Tang L."/>
            <person name="Weissenberger G."/>
            <person name="Zhu Y."/>
            <person name="Hemphill L."/>
            <person name="Shang Y."/>
            <person name="Youmans B."/>
            <person name="Ayvaz T."/>
            <person name="Ross M."/>
            <person name="Santibanez J."/>
            <person name="Aqrawi P."/>
            <person name="Gross S."/>
            <person name="Joshi V."/>
            <person name="Fowler G."/>
            <person name="Nazareth L."/>
            <person name="Reid J."/>
            <person name="Worley K."/>
            <person name="Petrosino J."/>
            <person name="Highlander S."/>
            <person name="Gibbs R."/>
        </authorList>
    </citation>
    <scope>NUCLEOTIDE SEQUENCE [LARGE SCALE GENOMIC DNA]</scope>
    <source>
        <strain evidence="11">DSM 15272</strain>
    </source>
</reference>
<dbReference type="Proteomes" id="UP000003111">
    <property type="component" value="Unassembled WGS sequence"/>
</dbReference>
<feature type="transmembrane region" description="Helical" evidence="8">
    <location>
        <begin position="253"/>
        <end position="275"/>
    </location>
</feature>
<feature type="compositionally biased region" description="Low complexity" evidence="7">
    <location>
        <begin position="83"/>
        <end position="92"/>
    </location>
</feature>
<comment type="caution">
    <text evidence="11">The sequence shown here is derived from an EMBL/GenBank/DDBJ whole genome shotgun (WGS) entry which is preliminary data.</text>
</comment>
<name>E2SCJ3_9ACTN</name>
<dbReference type="GO" id="GO:0005886">
    <property type="term" value="C:plasma membrane"/>
    <property type="evidence" value="ECO:0007669"/>
    <property type="project" value="UniProtKB-SubCell"/>
</dbReference>
<feature type="transmembrane region" description="Helical" evidence="8">
    <location>
        <begin position="361"/>
        <end position="385"/>
    </location>
</feature>
<dbReference type="InterPro" id="IPR003660">
    <property type="entry name" value="HAMP_dom"/>
</dbReference>
<gene>
    <name evidence="11" type="ORF">HMPREF0063_12155</name>
</gene>
<evidence type="ECO:0000313" key="12">
    <source>
        <dbReference type="Proteomes" id="UP000003111"/>
    </source>
</evidence>
<evidence type="ECO:0000313" key="11">
    <source>
        <dbReference type="EMBL" id="EFQ82946.1"/>
    </source>
</evidence>
<keyword evidence="3" id="KW-1003">Cell membrane</keyword>
<evidence type="ECO:0000256" key="3">
    <source>
        <dbReference type="ARBA" id="ARBA00022475"/>
    </source>
</evidence>
<evidence type="ECO:0000256" key="4">
    <source>
        <dbReference type="ARBA" id="ARBA00022692"/>
    </source>
</evidence>
<evidence type="ECO:0000256" key="8">
    <source>
        <dbReference type="SAM" id="Phobius"/>
    </source>
</evidence>
<protein>
    <submittedName>
        <fullName evidence="11">HAMP domain protein</fullName>
    </submittedName>
</protein>
<dbReference type="SUPFAM" id="SSF55073">
    <property type="entry name" value="Nucleotide cyclase"/>
    <property type="match status" value="1"/>
</dbReference>
<keyword evidence="5 8" id="KW-1133">Transmembrane helix</keyword>
<evidence type="ECO:0000256" key="5">
    <source>
        <dbReference type="ARBA" id="ARBA00022989"/>
    </source>
</evidence>
<accession>E2SCJ3</accession>
<dbReference type="SUPFAM" id="SSF158472">
    <property type="entry name" value="HAMP domain-like"/>
    <property type="match status" value="1"/>
</dbReference>
<feature type="transmembrane region" description="Helical" evidence="8">
    <location>
        <begin position="332"/>
        <end position="355"/>
    </location>
</feature>
<evidence type="ECO:0000256" key="7">
    <source>
        <dbReference type="SAM" id="MobiDB-lite"/>
    </source>
</evidence>
<feature type="transmembrane region" description="Helical" evidence="8">
    <location>
        <begin position="281"/>
        <end position="302"/>
    </location>
</feature>
<dbReference type="AlphaFoldDB" id="E2SCJ3"/>
<dbReference type="InterPro" id="IPR029787">
    <property type="entry name" value="Nucleotide_cyclase"/>
</dbReference>
<dbReference type="CDD" id="cd07302">
    <property type="entry name" value="CHD"/>
    <property type="match status" value="1"/>
</dbReference>
<feature type="domain" description="Guanylate cyclase" evidence="9">
    <location>
        <begin position="472"/>
        <end position="596"/>
    </location>
</feature>
<evidence type="ECO:0000259" key="10">
    <source>
        <dbReference type="PROSITE" id="PS50885"/>
    </source>
</evidence>
<dbReference type="GO" id="GO:0035556">
    <property type="term" value="P:intracellular signal transduction"/>
    <property type="evidence" value="ECO:0007669"/>
    <property type="project" value="InterPro"/>
</dbReference>
<proteinExistence type="inferred from homology"/>
<dbReference type="InterPro" id="IPR050697">
    <property type="entry name" value="Adenylyl/Guanylyl_Cyclase_3/4"/>
</dbReference>
<dbReference type="PANTHER" id="PTHR43081">
    <property type="entry name" value="ADENYLATE CYCLASE, TERMINAL-DIFFERENTIATION SPECIFIC-RELATED"/>
    <property type="match status" value="1"/>
</dbReference>
<sequence length="647" mass="67438">MASTVRICSGSVTRDADPFTVTFHPWRNSSAWWSTPKAISPASGSPASRLSGEVRKKTRSSMTAKFNGTRWIPAASTNATRPTVVVVSSSRHSGSERTRNVSPGGRLAVMARPSSGGPDPTPPGERGLYALDVPSTRPGRSSVTSAWLVGPTDQSTVQLRRGLQVALTTTLVLTNVIGAVIVFGLSFIVTPGGPNSRYVAALAISVPVYVVAAVVVGASVVTLSAIRPLRWALEEREATPAERRVALRLPWRMTLIQFGLWIAAVVLFTGIALWAQPAAALSTAFSVGITGVVVSAIAYLFTEFSFRPIAARALAGRLPDEKLGAGVQWRMVLFWSLGTAAPVLGLVVAAVLALSRSDITVGQLASVVLGLAAVILAFGLLVTVLNARVVVAPIAAVSAAMEQVRDGELDVTVQVDDGTELGLLQAGFNDMAVGLRERERIRDLFGRHVGAAVATAATQGRVELGGETRTVSVLMIDLTGSTAFATDREPAEVVEMLNRFFAVVVEEVDRHEGLVNKFMGDAVLAIFGAPVDVGDHAGAALATARAIAGRLGVEVPEVGAGIGVSTGRAVAGNVGHSSRFEYTVIGDAVNAAARLTDLAKEVEGGVLVAADSVTAAGGDEQSHWVAHETVVLRGRAEPTPTARLSPA</sequence>
<dbReference type="PROSITE" id="PS50125">
    <property type="entry name" value="GUANYLATE_CYCLASE_2"/>
    <property type="match status" value="1"/>
</dbReference>
<feature type="transmembrane region" description="Helical" evidence="8">
    <location>
        <begin position="165"/>
        <end position="189"/>
    </location>
</feature>